<keyword evidence="3" id="KW-1185">Reference proteome</keyword>
<gene>
    <name evidence="2" type="ORF">LX83_002793</name>
</gene>
<reference evidence="2" key="1">
    <citation type="submission" date="2022-06" db="EMBL/GenBank/DDBJ databases">
        <title>Genomic Encyclopedia of Archaeal and Bacterial Type Strains, Phase II (KMG-II): from individual species to whole genera.</title>
        <authorList>
            <person name="Goeker M."/>
        </authorList>
    </citation>
    <scope>NUCLEOTIDE SEQUENCE</scope>
    <source>
        <strain evidence="2">DSM 43935</strain>
    </source>
</reference>
<dbReference type="AlphaFoldDB" id="A0AAE3KGZ4"/>
<evidence type="ECO:0000313" key="3">
    <source>
        <dbReference type="Proteomes" id="UP001206128"/>
    </source>
</evidence>
<organism evidence="2 3">
    <name type="scientific">Goodfellowiella coeruleoviolacea</name>
    <dbReference type="NCBI Taxonomy" id="334858"/>
    <lineage>
        <taxon>Bacteria</taxon>
        <taxon>Bacillati</taxon>
        <taxon>Actinomycetota</taxon>
        <taxon>Actinomycetes</taxon>
        <taxon>Pseudonocardiales</taxon>
        <taxon>Pseudonocardiaceae</taxon>
        <taxon>Goodfellowiella</taxon>
    </lineage>
</organism>
<keyword evidence="1" id="KW-0812">Transmembrane</keyword>
<name>A0AAE3KGZ4_9PSEU</name>
<keyword evidence="1" id="KW-0472">Membrane</keyword>
<accession>A0AAE3KGZ4</accession>
<dbReference type="EMBL" id="JAMTCK010000006">
    <property type="protein sequence ID" value="MCP2165934.1"/>
    <property type="molecule type" value="Genomic_DNA"/>
</dbReference>
<keyword evidence="1" id="KW-1133">Transmembrane helix</keyword>
<sequence>MASWVLLVIAMLVTLEGGVVLTACWWDDIAINNHLTRTTAVVESVTFNRTVIRFTSPEGVEYRPSQGVLYPRGLEEGQMVRIEYDADNPELARVAGRTAALALLPVGTTLLGVWLVAGALLWWLRRPGMPRTARAAQTP</sequence>
<comment type="caution">
    <text evidence="2">The sequence shown here is derived from an EMBL/GenBank/DDBJ whole genome shotgun (WGS) entry which is preliminary data.</text>
</comment>
<feature type="transmembrane region" description="Helical" evidence="1">
    <location>
        <begin position="99"/>
        <end position="124"/>
    </location>
</feature>
<protein>
    <recommendedName>
        <fullName evidence="4">DUF3592 domain-containing protein</fullName>
    </recommendedName>
</protein>
<proteinExistence type="predicted"/>
<evidence type="ECO:0000313" key="2">
    <source>
        <dbReference type="EMBL" id="MCP2165934.1"/>
    </source>
</evidence>
<evidence type="ECO:0008006" key="4">
    <source>
        <dbReference type="Google" id="ProtNLM"/>
    </source>
</evidence>
<dbReference type="Proteomes" id="UP001206128">
    <property type="component" value="Unassembled WGS sequence"/>
</dbReference>
<evidence type="ECO:0000256" key="1">
    <source>
        <dbReference type="SAM" id="Phobius"/>
    </source>
</evidence>